<proteinExistence type="predicted"/>
<dbReference type="GeneID" id="64672283"/>
<dbReference type="RefSeq" id="XP_041216898.1">
    <property type="nucleotide sequence ID" value="XM_041377985.1"/>
</dbReference>
<keyword evidence="2" id="KW-1185">Reference proteome</keyword>
<evidence type="ECO:0000313" key="2">
    <source>
        <dbReference type="Proteomes" id="UP001195769"/>
    </source>
</evidence>
<dbReference type="EMBL" id="JABBWK010000203">
    <property type="protein sequence ID" value="KAG1887494.1"/>
    <property type="molecule type" value="Genomic_DNA"/>
</dbReference>
<name>A0AAD4DP65_9AGAM</name>
<organism evidence="1 2">
    <name type="scientific">Suillus fuscotomentosus</name>
    <dbReference type="NCBI Taxonomy" id="1912939"/>
    <lineage>
        <taxon>Eukaryota</taxon>
        <taxon>Fungi</taxon>
        <taxon>Dikarya</taxon>
        <taxon>Basidiomycota</taxon>
        <taxon>Agaricomycotina</taxon>
        <taxon>Agaricomycetes</taxon>
        <taxon>Agaricomycetidae</taxon>
        <taxon>Boletales</taxon>
        <taxon>Suillineae</taxon>
        <taxon>Suillaceae</taxon>
        <taxon>Suillus</taxon>
    </lineage>
</organism>
<dbReference type="Proteomes" id="UP001195769">
    <property type="component" value="Unassembled WGS sequence"/>
</dbReference>
<comment type="caution">
    <text evidence="1">The sequence shown here is derived from an EMBL/GenBank/DDBJ whole genome shotgun (WGS) entry which is preliminary data.</text>
</comment>
<accession>A0AAD4DP65</accession>
<evidence type="ECO:0000313" key="1">
    <source>
        <dbReference type="EMBL" id="KAG1887494.1"/>
    </source>
</evidence>
<protein>
    <submittedName>
        <fullName evidence="1">Uncharacterized protein</fullName>
    </submittedName>
</protein>
<dbReference type="AlphaFoldDB" id="A0AAD4DP65"/>
<gene>
    <name evidence="1" type="ORF">F5891DRAFT_988195</name>
</gene>
<sequence length="381" mass="42688">MSSTSSDSLPTSPRPSVLKSPMWRSLYALCTTAAAINSHTVSRQPFTFKFPVRVNLVGQFNHTGPYSNLPHTGLDLGALKKMCAQFELRQLEEHESNEFPPEAIRCSVATMESFNVLHGEAEDAGNALLLGKAFYPQDMSFWRKYKEGGRKCLSTIMTTDPLVVNILDPSQSSMPHLRWSDIGNMQESILCSRAVPQGVKDRDQVLLMVRTIGDLPWVLTDAGDALTTEDNLLSDLPNPLGWYAGLVTQYNLQCSKVDALIICDIHGDLIHPQEYRMKLVTGDIGMVECQLKLDGNPEERNGMRRYQVMLKEMKVLPDASITAKMFNDYMGDAKGKHKATNDLDEEQAHKKSQTDKFSNNLDFVEDNKVEIEGHEMLVTED</sequence>
<reference evidence="1" key="1">
    <citation type="journal article" date="2020" name="New Phytol.">
        <title>Comparative genomics reveals dynamic genome evolution in host specialist ectomycorrhizal fungi.</title>
        <authorList>
            <person name="Lofgren L.A."/>
            <person name="Nguyen N.H."/>
            <person name="Vilgalys R."/>
            <person name="Ruytinx J."/>
            <person name="Liao H.L."/>
            <person name="Branco S."/>
            <person name="Kuo A."/>
            <person name="LaButti K."/>
            <person name="Lipzen A."/>
            <person name="Andreopoulos W."/>
            <person name="Pangilinan J."/>
            <person name="Riley R."/>
            <person name="Hundley H."/>
            <person name="Na H."/>
            <person name="Barry K."/>
            <person name="Grigoriev I.V."/>
            <person name="Stajich J.E."/>
            <person name="Kennedy P.G."/>
        </authorList>
    </citation>
    <scope>NUCLEOTIDE SEQUENCE</scope>
    <source>
        <strain evidence="1">FC203</strain>
    </source>
</reference>